<dbReference type="InterPro" id="IPR055592">
    <property type="entry name" value="DUF7168"/>
</dbReference>
<dbReference type="Proteomes" id="UP000294853">
    <property type="component" value="Chromosome"/>
</dbReference>
<feature type="domain" description="DUF7168" evidence="3">
    <location>
        <begin position="76"/>
        <end position="173"/>
    </location>
</feature>
<feature type="region of interest" description="Disordered" evidence="1">
    <location>
        <begin position="212"/>
        <end position="245"/>
    </location>
</feature>
<accession>A0A4P7IC83</accession>
<dbReference type="Pfam" id="PF10979">
    <property type="entry name" value="DUF2786"/>
    <property type="match status" value="1"/>
</dbReference>
<evidence type="ECO:0000256" key="1">
    <source>
        <dbReference type="SAM" id="MobiDB-lite"/>
    </source>
</evidence>
<dbReference type="OrthoDB" id="5145833at2"/>
<proteinExistence type="predicted"/>
<dbReference type="InterPro" id="IPR024498">
    <property type="entry name" value="DUF2786"/>
</dbReference>
<name>A0A4P7IC83_9ACTN</name>
<evidence type="ECO:0000313" key="5">
    <source>
        <dbReference type="Proteomes" id="UP000294853"/>
    </source>
</evidence>
<gene>
    <name evidence="4" type="ORF">EXE58_04035</name>
</gene>
<sequence length="245" mass="26240">MDQPSSDTLAKVRKLLAKAEDPAATAQEAETYTAKAAELMAAHGIDRALLALADPGLDIVGDLVIVLDRPYAVDKADLLSAISVALRCRPVRRTRYSGGSKELSVHLFGHRCDLQRAEILFTSLLVQAVHALARTAVPASDHPAAFRRSWLAGFSRSVGDRLSAVEVQAADRARDRFAAQGTSSALVLADRSAAVESARDRTYPHLRQASARRLSGSGMHAGWSAGQRADLGSTRLPGRRSLPRA</sequence>
<dbReference type="Pfam" id="PF23771">
    <property type="entry name" value="DUF7168"/>
    <property type="match status" value="1"/>
</dbReference>
<organism evidence="4 5">
    <name type="scientific">Nocardioides seonyuensis</name>
    <dbReference type="NCBI Taxonomy" id="2518371"/>
    <lineage>
        <taxon>Bacteria</taxon>
        <taxon>Bacillati</taxon>
        <taxon>Actinomycetota</taxon>
        <taxon>Actinomycetes</taxon>
        <taxon>Propionibacteriales</taxon>
        <taxon>Nocardioidaceae</taxon>
        <taxon>Nocardioides</taxon>
    </lineage>
</organism>
<reference evidence="4 5" key="1">
    <citation type="submission" date="2019-03" db="EMBL/GenBank/DDBJ databases">
        <title>Three New Species of Nocardioides, Nocardioides euryhalodurans sp. nov., Nocardioides seonyuensis sp. nov. and Nocardioides eburneoflavus sp. nov. Iolated from Soil.</title>
        <authorList>
            <person name="Roh S.G."/>
            <person name="Lee C."/>
            <person name="Kim M.-K."/>
            <person name="Kim S.B."/>
        </authorList>
    </citation>
    <scope>NUCLEOTIDE SEQUENCE [LARGE SCALE GENOMIC DNA]</scope>
    <source>
        <strain evidence="4 5">MMS17-SY207-3</strain>
    </source>
</reference>
<feature type="domain" description="DUF2786" evidence="2">
    <location>
        <begin position="9"/>
        <end position="47"/>
    </location>
</feature>
<keyword evidence="5" id="KW-1185">Reference proteome</keyword>
<evidence type="ECO:0000259" key="3">
    <source>
        <dbReference type="Pfam" id="PF23771"/>
    </source>
</evidence>
<protein>
    <submittedName>
        <fullName evidence="4">DUF2786 domain-containing protein</fullName>
    </submittedName>
</protein>
<dbReference type="AlphaFoldDB" id="A0A4P7IC83"/>
<evidence type="ECO:0000313" key="4">
    <source>
        <dbReference type="EMBL" id="QBX54715.1"/>
    </source>
</evidence>
<evidence type="ECO:0000259" key="2">
    <source>
        <dbReference type="Pfam" id="PF10979"/>
    </source>
</evidence>
<dbReference type="EMBL" id="CP038436">
    <property type="protein sequence ID" value="QBX54715.1"/>
    <property type="molecule type" value="Genomic_DNA"/>
</dbReference>
<dbReference type="RefSeq" id="WP_135266687.1">
    <property type="nucleotide sequence ID" value="NZ_CP038436.1"/>
</dbReference>
<dbReference type="KEGG" id="nsn:EXE58_04035"/>